<evidence type="ECO:0000256" key="1">
    <source>
        <dbReference type="SAM" id="Phobius"/>
    </source>
</evidence>
<gene>
    <name evidence="2" type="ORF">ACFQ2J_16945</name>
</gene>
<dbReference type="RefSeq" id="WP_386063329.1">
    <property type="nucleotide sequence ID" value="NZ_JBHTKL010000006.1"/>
</dbReference>
<evidence type="ECO:0000313" key="3">
    <source>
        <dbReference type="Proteomes" id="UP001596990"/>
    </source>
</evidence>
<feature type="transmembrane region" description="Helical" evidence="1">
    <location>
        <begin position="16"/>
        <end position="35"/>
    </location>
</feature>
<keyword evidence="1" id="KW-1133">Transmembrane helix</keyword>
<organism evidence="2 3">
    <name type="scientific">Thalassobacillus hwangdonensis</name>
    <dbReference type="NCBI Taxonomy" id="546108"/>
    <lineage>
        <taxon>Bacteria</taxon>
        <taxon>Bacillati</taxon>
        <taxon>Bacillota</taxon>
        <taxon>Bacilli</taxon>
        <taxon>Bacillales</taxon>
        <taxon>Bacillaceae</taxon>
        <taxon>Thalassobacillus</taxon>
    </lineage>
</organism>
<proteinExistence type="predicted"/>
<name>A0ABW3L743_9BACI</name>
<keyword evidence="3" id="KW-1185">Reference proteome</keyword>
<reference evidence="3" key="1">
    <citation type="journal article" date="2019" name="Int. J. Syst. Evol. Microbiol.">
        <title>The Global Catalogue of Microorganisms (GCM) 10K type strain sequencing project: providing services to taxonomists for standard genome sequencing and annotation.</title>
        <authorList>
            <consortium name="The Broad Institute Genomics Platform"/>
            <consortium name="The Broad Institute Genome Sequencing Center for Infectious Disease"/>
            <person name="Wu L."/>
            <person name="Ma J."/>
        </authorList>
    </citation>
    <scope>NUCLEOTIDE SEQUENCE [LARGE SCALE GENOMIC DNA]</scope>
    <source>
        <strain evidence="3">CCUG 56607</strain>
    </source>
</reference>
<keyword evidence="1" id="KW-0472">Membrane</keyword>
<evidence type="ECO:0008006" key="4">
    <source>
        <dbReference type="Google" id="ProtNLM"/>
    </source>
</evidence>
<comment type="caution">
    <text evidence="2">The sequence shown here is derived from an EMBL/GenBank/DDBJ whole genome shotgun (WGS) entry which is preliminary data.</text>
</comment>
<protein>
    <recommendedName>
        <fullName evidence="4">DUF2759 domain-containing protein</fullName>
    </recommendedName>
</protein>
<sequence>MLFLSWFDWITPTNPGAALFFGILFTVILGITVWVETKRFRTVMVTTLAGFAVTGIGVAILNAIGFYS</sequence>
<accession>A0ABW3L743</accession>
<dbReference type="EMBL" id="JBHTKL010000006">
    <property type="protein sequence ID" value="MFD1020878.1"/>
    <property type="molecule type" value="Genomic_DNA"/>
</dbReference>
<feature type="transmembrane region" description="Helical" evidence="1">
    <location>
        <begin position="47"/>
        <end position="67"/>
    </location>
</feature>
<evidence type="ECO:0000313" key="2">
    <source>
        <dbReference type="EMBL" id="MFD1020878.1"/>
    </source>
</evidence>
<keyword evidence="1" id="KW-0812">Transmembrane</keyword>
<dbReference type="Proteomes" id="UP001596990">
    <property type="component" value="Unassembled WGS sequence"/>
</dbReference>